<keyword evidence="2" id="KW-1185">Reference proteome</keyword>
<evidence type="ECO:0000313" key="1">
    <source>
        <dbReference type="EMBL" id="CAG8520321.1"/>
    </source>
</evidence>
<dbReference type="EMBL" id="CAJVQC010003008">
    <property type="protein sequence ID" value="CAG8520321.1"/>
    <property type="molecule type" value="Genomic_DNA"/>
</dbReference>
<comment type="caution">
    <text evidence="1">The sequence shown here is derived from an EMBL/GenBank/DDBJ whole genome shotgun (WGS) entry which is preliminary data.</text>
</comment>
<protein>
    <submittedName>
        <fullName evidence="1">3551_t:CDS:1</fullName>
    </submittedName>
</protein>
<reference evidence="1" key="1">
    <citation type="submission" date="2021-06" db="EMBL/GenBank/DDBJ databases">
        <authorList>
            <person name="Kallberg Y."/>
            <person name="Tangrot J."/>
            <person name="Rosling A."/>
        </authorList>
    </citation>
    <scope>NUCLEOTIDE SEQUENCE</scope>
    <source>
        <strain evidence="1">MA461A</strain>
    </source>
</reference>
<dbReference type="Proteomes" id="UP000789920">
    <property type="component" value="Unassembled WGS sequence"/>
</dbReference>
<proteinExistence type="predicted"/>
<evidence type="ECO:0000313" key="2">
    <source>
        <dbReference type="Proteomes" id="UP000789920"/>
    </source>
</evidence>
<organism evidence="1 2">
    <name type="scientific">Racocetra persica</name>
    <dbReference type="NCBI Taxonomy" id="160502"/>
    <lineage>
        <taxon>Eukaryota</taxon>
        <taxon>Fungi</taxon>
        <taxon>Fungi incertae sedis</taxon>
        <taxon>Mucoromycota</taxon>
        <taxon>Glomeromycotina</taxon>
        <taxon>Glomeromycetes</taxon>
        <taxon>Diversisporales</taxon>
        <taxon>Gigasporaceae</taxon>
        <taxon>Racocetra</taxon>
    </lineage>
</organism>
<accession>A0ACA9LAU3</accession>
<gene>
    <name evidence="1" type="ORF">RPERSI_LOCUS2669</name>
</gene>
<feature type="non-terminal residue" evidence="1">
    <location>
        <position position="206"/>
    </location>
</feature>
<sequence>MKGCQNYLGHIPYFPKKLKTEHLSVYIFKVIFWFFGLFAIVMYLKVQIVAIAVDIPLIQTTLKYSDTLPVPDKNYAPIQSKDCDALIQNLTYGKFFSPNYEYQFYENDTDIHDVNFFIDYQGNDTLNFIVRDQELAINSYPYYFAFIYVIFQNYVPDWDITSVFSESNLSLSNYINNFTLRNDDVEPFFMKSIDFSNTYVLGKDSA</sequence>
<name>A0ACA9LAU3_9GLOM</name>